<accession>A0ABX1RI77</accession>
<gene>
    <name evidence="2" type="ORF">HF577_17830</name>
</gene>
<dbReference type="Proteomes" id="UP001296706">
    <property type="component" value="Unassembled WGS sequence"/>
</dbReference>
<dbReference type="PROSITE" id="PS50801">
    <property type="entry name" value="STAS"/>
    <property type="match status" value="1"/>
</dbReference>
<dbReference type="Pfam" id="PF13466">
    <property type="entry name" value="STAS_2"/>
    <property type="match status" value="1"/>
</dbReference>
<dbReference type="Gene3D" id="3.30.750.24">
    <property type="entry name" value="STAS domain"/>
    <property type="match status" value="1"/>
</dbReference>
<evidence type="ECO:0000313" key="2">
    <source>
        <dbReference type="EMBL" id="NMH78938.1"/>
    </source>
</evidence>
<evidence type="ECO:0000313" key="3">
    <source>
        <dbReference type="Proteomes" id="UP001296706"/>
    </source>
</evidence>
<evidence type="ECO:0000259" key="1">
    <source>
        <dbReference type="PROSITE" id="PS50801"/>
    </source>
</evidence>
<proteinExistence type="predicted"/>
<sequence>MIETSSSAYLASDPGMLPSWWRMVDRRDGVHLLVGGELDMSSADLLDEALRLLEIFPLTSHVDLSAVTYADSDGMEPLAASARRRARNELPPLHLAGASRPVKRLFDVLSGAEPRESATAG</sequence>
<name>A0ABX1RI77_9PSEU</name>
<dbReference type="InterPro" id="IPR058548">
    <property type="entry name" value="MlaB-like_STAS"/>
</dbReference>
<reference evidence="2 3" key="1">
    <citation type="submission" date="2020-04" db="EMBL/GenBank/DDBJ databases">
        <authorList>
            <person name="Klaysubun C."/>
            <person name="Duangmal K."/>
            <person name="Lipun K."/>
        </authorList>
    </citation>
    <scope>NUCLEOTIDE SEQUENCE [LARGE SCALE GENOMIC DNA]</scope>
    <source>
        <strain evidence="2 3">JCM 11839</strain>
    </source>
</reference>
<dbReference type="SUPFAM" id="SSF52091">
    <property type="entry name" value="SpoIIaa-like"/>
    <property type="match status" value="1"/>
</dbReference>
<dbReference type="EMBL" id="JAAXKY010000055">
    <property type="protein sequence ID" value="NMH78938.1"/>
    <property type="molecule type" value="Genomic_DNA"/>
</dbReference>
<organism evidence="2 3">
    <name type="scientific">Pseudonocardia xinjiangensis</name>
    <dbReference type="NCBI Taxonomy" id="75289"/>
    <lineage>
        <taxon>Bacteria</taxon>
        <taxon>Bacillati</taxon>
        <taxon>Actinomycetota</taxon>
        <taxon>Actinomycetes</taxon>
        <taxon>Pseudonocardiales</taxon>
        <taxon>Pseudonocardiaceae</taxon>
        <taxon>Pseudonocardia</taxon>
    </lineage>
</organism>
<dbReference type="InterPro" id="IPR002645">
    <property type="entry name" value="STAS_dom"/>
</dbReference>
<dbReference type="RefSeq" id="WP_169397006.1">
    <property type="nucleotide sequence ID" value="NZ_BAAAJH010000010.1"/>
</dbReference>
<protein>
    <submittedName>
        <fullName evidence="2">STAS domain-containing protein</fullName>
    </submittedName>
</protein>
<dbReference type="InterPro" id="IPR036513">
    <property type="entry name" value="STAS_dom_sf"/>
</dbReference>
<comment type="caution">
    <text evidence="2">The sequence shown here is derived from an EMBL/GenBank/DDBJ whole genome shotgun (WGS) entry which is preliminary data.</text>
</comment>
<keyword evidence="3" id="KW-1185">Reference proteome</keyword>
<feature type="domain" description="STAS" evidence="1">
    <location>
        <begin position="32"/>
        <end position="121"/>
    </location>
</feature>